<evidence type="ECO:0000313" key="2">
    <source>
        <dbReference type="Proteomes" id="UP000807025"/>
    </source>
</evidence>
<dbReference type="OrthoDB" id="2369050at2759"/>
<gene>
    <name evidence="1" type="ORF">BDN71DRAFT_1513801</name>
</gene>
<comment type="caution">
    <text evidence="1">The sequence shown here is derived from an EMBL/GenBank/DDBJ whole genome shotgun (WGS) entry which is preliminary data.</text>
</comment>
<keyword evidence="2" id="KW-1185">Reference proteome</keyword>
<dbReference type="EMBL" id="MU154763">
    <property type="protein sequence ID" value="KAF9487602.1"/>
    <property type="molecule type" value="Genomic_DNA"/>
</dbReference>
<evidence type="ECO:0000313" key="1">
    <source>
        <dbReference type="EMBL" id="KAF9487602.1"/>
    </source>
</evidence>
<name>A0A9P5ZG37_PLEER</name>
<dbReference type="AlphaFoldDB" id="A0A9P5ZG37"/>
<sequence>MGVCAKIEQSAPNHPPTMGEGDIDTALLWDWFIKSENFLRHKNTMAQDMVKTVAYGMTSVYAICWLAANGPLLLEMDWDTNKEQMHVLFLPTDWEYTARMAVLRLKQGSRPFMDFALDTMARNNLLASTVSFMNNDFLRDAIEAGMDPELAQECHRENTNRLTKFRAWLDEVKRLDERRRQRFNKIAKEFARLSIRTTVPGRVPPKMAAFAKLTASSSSSSSSTTQSMFVPIPKLTDAERCLLQENGGCYKCRRFFAGHIGPRCPNPPIDGASYKTLTTADVPAHPASYLARGNTARVATIVEGGSATVEELINFESSVETVAAVLPNIASAVVETGSPDYSDDDTSYDLLHASASVASRPVPLWKTGHTRASEVCAAQRRAHPAIRDVLLGEEMTACLRPRLNAHPSRGQRGSRSSNIIAALKECIEDLNTIETFEAQLKGYSSGPPTP</sequence>
<dbReference type="Proteomes" id="UP000807025">
    <property type="component" value="Unassembled WGS sequence"/>
</dbReference>
<proteinExistence type="predicted"/>
<organism evidence="1 2">
    <name type="scientific">Pleurotus eryngii</name>
    <name type="common">Boletus of the steppes</name>
    <dbReference type="NCBI Taxonomy" id="5323"/>
    <lineage>
        <taxon>Eukaryota</taxon>
        <taxon>Fungi</taxon>
        <taxon>Dikarya</taxon>
        <taxon>Basidiomycota</taxon>
        <taxon>Agaricomycotina</taxon>
        <taxon>Agaricomycetes</taxon>
        <taxon>Agaricomycetidae</taxon>
        <taxon>Agaricales</taxon>
        <taxon>Pleurotineae</taxon>
        <taxon>Pleurotaceae</taxon>
        <taxon>Pleurotus</taxon>
    </lineage>
</organism>
<accession>A0A9P5ZG37</accession>
<reference evidence="1" key="1">
    <citation type="submission" date="2020-11" db="EMBL/GenBank/DDBJ databases">
        <authorList>
            <consortium name="DOE Joint Genome Institute"/>
            <person name="Ahrendt S."/>
            <person name="Riley R."/>
            <person name="Andreopoulos W."/>
            <person name="Labutti K."/>
            <person name="Pangilinan J."/>
            <person name="Ruiz-Duenas F.J."/>
            <person name="Barrasa J.M."/>
            <person name="Sanchez-Garcia M."/>
            <person name="Camarero S."/>
            <person name="Miyauchi S."/>
            <person name="Serrano A."/>
            <person name="Linde D."/>
            <person name="Babiker R."/>
            <person name="Drula E."/>
            <person name="Ayuso-Fernandez I."/>
            <person name="Pacheco R."/>
            <person name="Padilla G."/>
            <person name="Ferreira P."/>
            <person name="Barriuso J."/>
            <person name="Kellner H."/>
            <person name="Castanera R."/>
            <person name="Alfaro M."/>
            <person name="Ramirez L."/>
            <person name="Pisabarro A.G."/>
            <person name="Kuo A."/>
            <person name="Tritt A."/>
            <person name="Lipzen A."/>
            <person name="He G."/>
            <person name="Yan M."/>
            <person name="Ng V."/>
            <person name="Cullen D."/>
            <person name="Martin F."/>
            <person name="Rosso M.-N."/>
            <person name="Henrissat B."/>
            <person name="Hibbett D."/>
            <person name="Martinez A.T."/>
            <person name="Grigoriev I.V."/>
        </authorList>
    </citation>
    <scope>NUCLEOTIDE SEQUENCE</scope>
    <source>
        <strain evidence="1">ATCC 90797</strain>
    </source>
</reference>
<protein>
    <submittedName>
        <fullName evidence="1">Uncharacterized protein</fullName>
    </submittedName>
</protein>